<proteinExistence type="predicted"/>
<reference evidence="1" key="1">
    <citation type="submission" date="2014-09" db="EMBL/GenBank/DDBJ databases">
        <authorList>
            <person name="Magalhaes I.L.F."/>
            <person name="Oliveira U."/>
            <person name="Santos F.R."/>
            <person name="Vidigal T.H.D.A."/>
            <person name="Brescovit A.D."/>
            <person name="Santos A.J."/>
        </authorList>
    </citation>
    <scope>NUCLEOTIDE SEQUENCE</scope>
    <source>
        <tissue evidence="1">Shoot tissue taken approximately 20 cm above the soil surface</tissue>
    </source>
</reference>
<name>A0A0A9E008_ARUDO</name>
<organism evidence="1">
    <name type="scientific">Arundo donax</name>
    <name type="common">Giant reed</name>
    <name type="synonym">Donax arundinaceus</name>
    <dbReference type="NCBI Taxonomy" id="35708"/>
    <lineage>
        <taxon>Eukaryota</taxon>
        <taxon>Viridiplantae</taxon>
        <taxon>Streptophyta</taxon>
        <taxon>Embryophyta</taxon>
        <taxon>Tracheophyta</taxon>
        <taxon>Spermatophyta</taxon>
        <taxon>Magnoliopsida</taxon>
        <taxon>Liliopsida</taxon>
        <taxon>Poales</taxon>
        <taxon>Poaceae</taxon>
        <taxon>PACMAD clade</taxon>
        <taxon>Arundinoideae</taxon>
        <taxon>Arundineae</taxon>
        <taxon>Arundo</taxon>
    </lineage>
</organism>
<protein>
    <submittedName>
        <fullName evidence="1">Uncharacterized protein</fullName>
    </submittedName>
</protein>
<dbReference type="EMBL" id="GBRH01204509">
    <property type="protein sequence ID" value="JAD93386.1"/>
    <property type="molecule type" value="Transcribed_RNA"/>
</dbReference>
<reference evidence="1" key="2">
    <citation type="journal article" date="2015" name="Data Brief">
        <title>Shoot transcriptome of the giant reed, Arundo donax.</title>
        <authorList>
            <person name="Barrero R.A."/>
            <person name="Guerrero F.D."/>
            <person name="Moolhuijzen P."/>
            <person name="Goolsby J.A."/>
            <person name="Tidwell J."/>
            <person name="Bellgard S.E."/>
            <person name="Bellgard M.I."/>
        </authorList>
    </citation>
    <scope>NUCLEOTIDE SEQUENCE</scope>
    <source>
        <tissue evidence="1">Shoot tissue taken approximately 20 cm above the soil surface</tissue>
    </source>
</reference>
<evidence type="ECO:0000313" key="1">
    <source>
        <dbReference type="EMBL" id="JAD93386.1"/>
    </source>
</evidence>
<dbReference type="AlphaFoldDB" id="A0A0A9E008"/>
<accession>A0A0A9E008</accession>
<sequence>MDRLHLRGLRVVMGSMVTASRDMVHPHLILVHPPRATRDMRNNSLMAMLMAVEATDSLWRTLLKQRHLLHHRINLLPLGLLPQPQHQLLLLLLTVGVPKLLQKVKLQHPLPQHLQASALVSSALLLNIPHLVVGKRVTLYCSPCCFTLTSVLNCCFLAIR</sequence>